<dbReference type="KEGG" id="ttn:TTX_1390"/>
<evidence type="ECO:0000313" key="2">
    <source>
        <dbReference type="Proteomes" id="UP000002654"/>
    </source>
</evidence>
<dbReference type="STRING" id="768679.TTX_1390"/>
<dbReference type="OrthoDB" id="25883at2157"/>
<evidence type="ECO:0000313" key="1">
    <source>
        <dbReference type="EMBL" id="CCC82022.1"/>
    </source>
</evidence>
<dbReference type="RefSeq" id="WP_014127277.1">
    <property type="nucleotide sequence ID" value="NC_016070.1"/>
</dbReference>
<dbReference type="AlphaFoldDB" id="G4RKC7"/>
<proteinExistence type="predicted"/>
<dbReference type="GeneID" id="11262269"/>
<sequence length="127" mass="13012">MKVQEAVKRIVEGNPLYGVVLSSGLANLSAVARSIKPLVDAAVGRETKIVTIVKSLERLRGKGVATAEIFEHLGEMSVAAYSGFSVAEGPPGDLNALVASGEPFVAVSDGLEGPRVGAIEAVGRGRG</sequence>
<dbReference type="EMBL" id="FN869859">
    <property type="protein sequence ID" value="CCC82022.1"/>
    <property type="molecule type" value="Genomic_DNA"/>
</dbReference>
<dbReference type="Proteomes" id="UP000002654">
    <property type="component" value="Chromosome"/>
</dbReference>
<organism evidence="1 2">
    <name type="scientific">Thermoproteus tenax (strain ATCC 35583 / DSM 2078 / JCM 9277 / NBRC 100435 / Kra 1)</name>
    <dbReference type="NCBI Taxonomy" id="768679"/>
    <lineage>
        <taxon>Archaea</taxon>
        <taxon>Thermoproteota</taxon>
        <taxon>Thermoprotei</taxon>
        <taxon>Thermoproteales</taxon>
        <taxon>Thermoproteaceae</taxon>
        <taxon>Thermoproteus</taxon>
    </lineage>
</organism>
<name>G4RKC7_THETK</name>
<protein>
    <submittedName>
        <fullName evidence="1">Uncharacterized protein</fullName>
    </submittedName>
</protein>
<accession>G4RKC7</accession>
<gene>
    <name evidence="1" type="ordered locus">TTX_1390</name>
</gene>
<reference evidence="1 2" key="1">
    <citation type="journal article" date="2011" name="PLoS ONE">
        <title>The complete genome sequence of Thermoproteus tenax: a physiologically versatile member of the Crenarchaeota.</title>
        <authorList>
            <person name="Siebers B."/>
            <person name="Zaparty M."/>
            <person name="Raddatz G."/>
            <person name="Tjaden B."/>
            <person name="Albers S.V."/>
            <person name="Bell S.D."/>
            <person name="Blombach F."/>
            <person name="Kletzin A."/>
            <person name="Kyrpides N."/>
            <person name="Lanz C."/>
            <person name="Plagens A."/>
            <person name="Rampp M."/>
            <person name="Rosinus A."/>
            <person name="von Jan M."/>
            <person name="Makarova K.S."/>
            <person name="Klenk H.P."/>
            <person name="Schuster S.C."/>
            <person name="Hensel R."/>
        </authorList>
    </citation>
    <scope>NUCLEOTIDE SEQUENCE [LARGE SCALE GENOMIC DNA]</scope>
    <source>
        <strain evidence="2">ATCC 35583 / DSM 2078 / JCM 9277 / NBRC 100435 / Kra 1</strain>
    </source>
</reference>
<dbReference type="PaxDb" id="768679-TTX_1390"/>
<dbReference type="PATRIC" id="fig|768679.9.peg.1408"/>
<keyword evidence="2" id="KW-1185">Reference proteome</keyword>
<dbReference type="eggNOG" id="arCOG01806">
    <property type="taxonomic scope" value="Archaea"/>
</dbReference>
<dbReference type="HOGENOM" id="CLU_1965681_0_0_2"/>